<proteinExistence type="predicted"/>
<accession>A0A1X2HWE2</accession>
<feature type="compositionally biased region" description="Polar residues" evidence="1">
    <location>
        <begin position="231"/>
        <end position="243"/>
    </location>
</feature>
<dbReference type="Proteomes" id="UP000242180">
    <property type="component" value="Unassembled WGS sequence"/>
</dbReference>
<gene>
    <name evidence="3" type="ORF">BCR43DRAFT_536603</name>
</gene>
<dbReference type="InParanoid" id="A0A1X2HWE2"/>
<comment type="caution">
    <text evidence="3">The sequence shown here is derived from an EMBL/GenBank/DDBJ whole genome shotgun (WGS) entry which is preliminary data.</text>
</comment>
<evidence type="ECO:0000313" key="4">
    <source>
        <dbReference type="Proteomes" id="UP000242180"/>
    </source>
</evidence>
<dbReference type="OMA" id="SHCAGIY"/>
<name>A0A1X2HWE2_SYNRA</name>
<reference evidence="3 4" key="1">
    <citation type="submission" date="2016-07" db="EMBL/GenBank/DDBJ databases">
        <title>Pervasive Adenine N6-methylation of Active Genes in Fungi.</title>
        <authorList>
            <consortium name="DOE Joint Genome Institute"/>
            <person name="Mondo S.J."/>
            <person name="Dannebaum R.O."/>
            <person name="Kuo R.C."/>
            <person name="Labutti K."/>
            <person name="Haridas S."/>
            <person name="Kuo A."/>
            <person name="Salamov A."/>
            <person name="Ahrendt S.R."/>
            <person name="Lipzen A."/>
            <person name="Sullivan W."/>
            <person name="Andreopoulos W.B."/>
            <person name="Clum A."/>
            <person name="Lindquist E."/>
            <person name="Daum C."/>
            <person name="Ramamoorthy G.K."/>
            <person name="Gryganskyi A."/>
            <person name="Culley D."/>
            <person name="Magnuson J.K."/>
            <person name="James T.Y."/>
            <person name="O'Malley M.A."/>
            <person name="Stajich J.E."/>
            <person name="Spatafora J.W."/>
            <person name="Visel A."/>
            <person name="Grigoriev I.V."/>
        </authorList>
    </citation>
    <scope>NUCLEOTIDE SEQUENCE [LARGE SCALE GENOMIC DNA]</scope>
    <source>
        <strain evidence="3 4">NRRL 2496</strain>
    </source>
</reference>
<sequence>MLFKSFSFLLSVTTVALAVTLEGSATITPQDYESLIGAVDNPPACGQPYSSLDLTRITAVEKMDRTKTCNLCLKVTNAVDTSKSVYVLAVDLGGVGLDRYDPSPATWTTVDDSHCAGIYNNGTSPATSPASSGSSPGDIPPVSSASAASPTSPSSLLGYNHRDRHVSHKKGESTVSQKQAASSMTPPKNNSSASRPTAPAGYAIKQHRPRPTSTAPFLRRPSSKAGHGKMPSSSSVATPSITPSPIKHSSFLERFYRRAIM</sequence>
<feature type="compositionally biased region" description="Low complexity" evidence="1">
    <location>
        <begin position="123"/>
        <end position="155"/>
    </location>
</feature>
<feature type="signal peptide" evidence="2">
    <location>
        <begin position="1"/>
        <end position="18"/>
    </location>
</feature>
<evidence type="ECO:0000256" key="2">
    <source>
        <dbReference type="SAM" id="SignalP"/>
    </source>
</evidence>
<evidence type="ECO:0000256" key="1">
    <source>
        <dbReference type="SAM" id="MobiDB-lite"/>
    </source>
</evidence>
<organism evidence="3 4">
    <name type="scientific">Syncephalastrum racemosum</name>
    <name type="common">Filamentous fungus</name>
    <dbReference type="NCBI Taxonomy" id="13706"/>
    <lineage>
        <taxon>Eukaryota</taxon>
        <taxon>Fungi</taxon>
        <taxon>Fungi incertae sedis</taxon>
        <taxon>Mucoromycota</taxon>
        <taxon>Mucoromycotina</taxon>
        <taxon>Mucoromycetes</taxon>
        <taxon>Mucorales</taxon>
        <taxon>Syncephalastraceae</taxon>
        <taxon>Syncephalastrum</taxon>
    </lineage>
</organism>
<keyword evidence="4" id="KW-1185">Reference proteome</keyword>
<dbReference type="EMBL" id="MCGN01000001">
    <property type="protein sequence ID" value="ORZ03831.1"/>
    <property type="molecule type" value="Genomic_DNA"/>
</dbReference>
<evidence type="ECO:0008006" key="5">
    <source>
        <dbReference type="Google" id="ProtNLM"/>
    </source>
</evidence>
<protein>
    <recommendedName>
        <fullName evidence="5">RlpA-like double-psi beta-barrel-protein domain-containing protein-containing protein</fullName>
    </recommendedName>
</protein>
<evidence type="ECO:0000313" key="3">
    <source>
        <dbReference type="EMBL" id="ORZ03831.1"/>
    </source>
</evidence>
<feature type="region of interest" description="Disordered" evidence="1">
    <location>
        <begin position="120"/>
        <end position="246"/>
    </location>
</feature>
<dbReference type="OrthoDB" id="5561496at2759"/>
<keyword evidence="2" id="KW-0732">Signal</keyword>
<dbReference type="AlphaFoldDB" id="A0A1X2HWE2"/>
<feature type="compositionally biased region" description="Polar residues" evidence="1">
    <location>
        <begin position="173"/>
        <end position="195"/>
    </location>
</feature>
<feature type="chain" id="PRO_5012913991" description="RlpA-like double-psi beta-barrel-protein domain-containing protein-containing protein" evidence="2">
    <location>
        <begin position="19"/>
        <end position="261"/>
    </location>
</feature>